<dbReference type="RefSeq" id="WP_091129933.1">
    <property type="nucleotide sequence ID" value="NZ_FMVC01000002.1"/>
</dbReference>
<sequence>MYLEDFRKNEFNKCAVIIPSTPPTVINMKYDIHCAHAYKFTVSCLRDLELSADSLNNGLDVVPAISMWYLSVSSFLETIFKILSLRIGGYVFQCDMTIEDKYFKVLNMLSVDDLDLQKKIYEKLSDFSLIYKNLHMDSDEGSELFFKTANFSSNTSFLNQVDVLQSMLICVEVFENFRFIFEGVDLMPNVGIVAKGGNPVFEKLSILQKNVIKPIVKDIFSKHKIETKLKFNESFKQLSICKIFQSGEILVMSKNIEDEKYKYRLNSLKTDIISYYHSNQMRKYQGREEFFSRNYQIKMQ</sequence>
<reference evidence="1 2" key="1">
    <citation type="submission" date="2016-10" db="EMBL/GenBank/DDBJ databases">
        <authorList>
            <person name="Varghese N."/>
            <person name="Submissions S."/>
        </authorList>
    </citation>
    <scope>NUCLEOTIDE SEQUENCE [LARGE SCALE GENOMIC DNA]</scope>
    <source>
        <strain evidence="1 2">CGMCC 1.6859</strain>
    </source>
</reference>
<gene>
    <name evidence="1" type="ORF">SAMN02927916_1226</name>
</gene>
<accession>A0ABY0LG07</accession>
<protein>
    <submittedName>
        <fullName evidence="1">Uncharacterized protein</fullName>
    </submittedName>
</protein>
<organism evidence="1 2">
    <name type="scientific">Flavobacterium anhuiense</name>
    <dbReference type="NCBI Taxonomy" id="459526"/>
    <lineage>
        <taxon>Bacteria</taxon>
        <taxon>Pseudomonadati</taxon>
        <taxon>Bacteroidota</taxon>
        <taxon>Flavobacteriia</taxon>
        <taxon>Flavobacteriales</taxon>
        <taxon>Flavobacteriaceae</taxon>
        <taxon>Flavobacterium</taxon>
    </lineage>
</organism>
<name>A0ABY0LG07_9FLAO</name>
<evidence type="ECO:0000313" key="1">
    <source>
        <dbReference type="EMBL" id="SCY13595.1"/>
    </source>
</evidence>
<evidence type="ECO:0000313" key="2">
    <source>
        <dbReference type="Proteomes" id="UP000199307"/>
    </source>
</evidence>
<comment type="caution">
    <text evidence="1">The sequence shown here is derived from an EMBL/GenBank/DDBJ whole genome shotgun (WGS) entry which is preliminary data.</text>
</comment>
<proteinExistence type="predicted"/>
<keyword evidence="2" id="KW-1185">Reference proteome</keyword>
<dbReference type="Proteomes" id="UP000199307">
    <property type="component" value="Unassembled WGS sequence"/>
</dbReference>
<dbReference type="EMBL" id="FMVC01000002">
    <property type="protein sequence ID" value="SCY13595.1"/>
    <property type="molecule type" value="Genomic_DNA"/>
</dbReference>